<evidence type="ECO:0000256" key="1">
    <source>
        <dbReference type="SAM" id="MobiDB-lite"/>
    </source>
</evidence>
<organism evidence="2">
    <name type="scientific">uncultured Rhodospirillales bacterium HF4000_24M03</name>
    <dbReference type="NCBI Taxonomy" id="710788"/>
    <lineage>
        <taxon>Bacteria</taxon>
        <taxon>Pseudomonadati</taxon>
        <taxon>Pseudomonadota</taxon>
        <taxon>Alphaproteobacteria</taxon>
        <taxon>Rhodospirillales</taxon>
        <taxon>environmental samples</taxon>
    </lineage>
</organism>
<feature type="compositionally biased region" description="Basic residues" evidence="1">
    <location>
        <begin position="32"/>
        <end position="44"/>
    </location>
</feature>
<reference evidence="2" key="1">
    <citation type="journal article" date="2011" name="Environ. Microbiol.">
        <title>Time-series analyses of Monterey Bay coastal microbial picoplankton using a 'genome proxy' microarray.</title>
        <authorList>
            <person name="Rich V.I."/>
            <person name="Pham V.D."/>
            <person name="Eppley J."/>
            <person name="Shi Y."/>
            <person name="DeLong E.F."/>
        </authorList>
    </citation>
    <scope>NUCLEOTIDE SEQUENCE</scope>
</reference>
<evidence type="ECO:0000313" key="2">
    <source>
        <dbReference type="EMBL" id="ADI18615.1"/>
    </source>
</evidence>
<protein>
    <submittedName>
        <fullName evidence="2">Uncharacterized protein</fullName>
    </submittedName>
</protein>
<name>E0XW24_9PROT</name>
<dbReference type="EMBL" id="GU474895">
    <property type="protein sequence ID" value="ADI18615.1"/>
    <property type="molecule type" value="Genomic_DNA"/>
</dbReference>
<sequence length="44" mass="4942">MDIRMGKPGPSGSGHDESIVMTGKPSELKHLSSWRKGHQQRLRQ</sequence>
<proteinExistence type="predicted"/>
<dbReference type="AlphaFoldDB" id="E0XW24"/>
<feature type="region of interest" description="Disordered" evidence="1">
    <location>
        <begin position="1"/>
        <end position="44"/>
    </location>
</feature>
<accession>E0XW24</accession>